<evidence type="ECO:0000313" key="6">
    <source>
        <dbReference type="EMBL" id="SQJ02587.1"/>
    </source>
</evidence>
<dbReference type="FunFam" id="3.40.50.300:FF:000134">
    <property type="entry name" value="Iron-enterobactin ABC transporter ATP-binding protein"/>
    <property type="match status" value="1"/>
</dbReference>
<dbReference type="PANTHER" id="PTHR42794">
    <property type="entry name" value="HEMIN IMPORT ATP-BINDING PROTEIN HMUV"/>
    <property type="match status" value="1"/>
</dbReference>
<dbReference type="CDD" id="cd03214">
    <property type="entry name" value="ABC_Iron-Siderophores_B12_Hemin"/>
    <property type="match status" value="1"/>
</dbReference>
<keyword evidence="1" id="KW-0813">Transport</keyword>
<evidence type="ECO:0000313" key="7">
    <source>
        <dbReference type="Proteomes" id="UP000249008"/>
    </source>
</evidence>
<dbReference type="EMBL" id="LS483487">
    <property type="protein sequence ID" value="SQJ02587.1"/>
    <property type="molecule type" value="Genomic_DNA"/>
</dbReference>
<dbReference type="GO" id="GO:0016887">
    <property type="term" value="F:ATP hydrolysis activity"/>
    <property type="evidence" value="ECO:0007669"/>
    <property type="project" value="InterPro"/>
</dbReference>
<dbReference type="RefSeq" id="WP_005977303.1">
    <property type="nucleotide sequence ID" value="NZ_CABKNW010000002.1"/>
</dbReference>
<keyword evidence="2" id="KW-0547">Nucleotide-binding</keyword>
<dbReference type="SUPFAM" id="SSF52540">
    <property type="entry name" value="P-loop containing nucleoside triphosphate hydrolases"/>
    <property type="match status" value="1"/>
</dbReference>
<dbReference type="GO" id="GO:0005524">
    <property type="term" value="F:ATP binding"/>
    <property type="evidence" value="ECO:0007669"/>
    <property type="project" value="UniProtKB-KW"/>
</dbReference>
<dbReference type="PROSITE" id="PS50893">
    <property type="entry name" value="ABC_TRANSPORTER_2"/>
    <property type="match status" value="1"/>
</dbReference>
<dbReference type="Gene3D" id="3.40.50.300">
    <property type="entry name" value="P-loop containing nucleotide triphosphate hydrolases"/>
    <property type="match status" value="1"/>
</dbReference>
<feature type="domain" description="ABC transporter" evidence="5">
    <location>
        <begin position="4"/>
        <end position="241"/>
    </location>
</feature>
<dbReference type="PANTHER" id="PTHR42794:SF1">
    <property type="entry name" value="HEMIN IMPORT ATP-BINDING PROTEIN HMUV"/>
    <property type="match status" value="1"/>
</dbReference>
<evidence type="ECO:0000256" key="4">
    <source>
        <dbReference type="ARBA" id="ARBA00022967"/>
    </source>
</evidence>
<evidence type="ECO:0000256" key="3">
    <source>
        <dbReference type="ARBA" id="ARBA00022840"/>
    </source>
</evidence>
<dbReference type="GeneID" id="78456042"/>
<dbReference type="PROSITE" id="PS00211">
    <property type="entry name" value="ABC_TRANSPORTER_1"/>
    <property type="match status" value="1"/>
</dbReference>
<keyword evidence="4" id="KW-1278">Translocase</keyword>
<evidence type="ECO:0000256" key="2">
    <source>
        <dbReference type="ARBA" id="ARBA00022741"/>
    </source>
</evidence>
<dbReference type="Proteomes" id="UP000249008">
    <property type="component" value="Chromosome 1"/>
</dbReference>
<keyword evidence="3 6" id="KW-0067">ATP-binding</keyword>
<dbReference type="SMART" id="SM00382">
    <property type="entry name" value="AAA"/>
    <property type="match status" value="1"/>
</dbReference>
<dbReference type="InterPro" id="IPR027417">
    <property type="entry name" value="P-loop_NTPase"/>
</dbReference>
<dbReference type="InterPro" id="IPR017871">
    <property type="entry name" value="ABC_transporter-like_CS"/>
</dbReference>
<evidence type="ECO:0000259" key="5">
    <source>
        <dbReference type="PROSITE" id="PS50893"/>
    </source>
</evidence>
<reference evidence="6 7" key="1">
    <citation type="submission" date="2018-06" db="EMBL/GenBank/DDBJ databases">
        <authorList>
            <consortium name="Pathogen Informatics"/>
            <person name="Doyle S."/>
        </authorList>
    </citation>
    <scope>NUCLEOTIDE SEQUENCE [LARGE SCALE GENOMIC DNA]</scope>
    <source>
        <strain evidence="6 7">NCTC12112</strain>
    </source>
</reference>
<protein>
    <submittedName>
        <fullName evidence="6">Probable siderophore transport system ATP-binding protein YusV</fullName>
    </submittedName>
</protein>
<accession>A0AAX2JAV1</accession>
<sequence>MEVIKIEKLNFSYGERKILNGIDLSITDRKLTGILGPNGCGKTTLLKNILGYLHSNSGDIEILNRNSRKYTQKEKSKCISLVPQKSQLMSAMDVEDFVLMGRLPHLENNWSGYTKKDREIAEDSLKELGLEKFCRRTAVTLSGGEFQRVLLARAITQDTDIILLDEPTSALDLNHALELMEKVKDIIKKKGKTAVAVLHDLNLAAMFCDEIVMLKDGKVYCKGTPKETLTKENLKKIYDLESEIFCTEEGIPYIIPKVKKEKR</sequence>
<name>A0AAX2JAV1_9FUSO</name>
<gene>
    <name evidence="6" type="primary">yusV_2</name>
    <name evidence="6" type="ORF">NCTC12112_01480</name>
</gene>
<dbReference type="KEGG" id="ful:C4N20_14540"/>
<dbReference type="InterPro" id="IPR003439">
    <property type="entry name" value="ABC_transporter-like_ATP-bd"/>
</dbReference>
<proteinExistence type="predicted"/>
<evidence type="ECO:0000256" key="1">
    <source>
        <dbReference type="ARBA" id="ARBA00022448"/>
    </source>
</evidence>
<dbReference type="InterPro" id="IPR003593">
    <property type="entry name" value="AAA+_ATPase"/>
</dbReference>
<dbReference type="Pfam" id="PF00005">
    <property type="entry name" value="ABC_tran"/>
    <property type="match status" value="1"/>
</dbReference>
<organism evidence="6 7">
    <name type="scientific">Fusobacterium ulcerans</name>
    <dbReference type="NCBI Taxonomy" id="861"/>
    <lineage>
        <taxon>Bacteria</taxon>
        <taxon>Fusobacteriati</taxon>
        <taxon>Fusobacteriota</taxon>
        <taxon>Fusobacteriia</taxon>
        <taxon>Fusobacteriales</taxon>
        <taxon>Fusobacteriaceae</taxon>
        <taxon>Fusobacterium</taxon>
    </lineage>
</organism>
<dbReference type="AlphaFoldDB" id="A0AAX2JAV1"/>